<dbReference type="AlphaFoldDB" id="A0A0G0LSQ1"/>
<dbReference type="GO" id="GO:0005524">
    <property type="term" value="F:ATP binding"/>
    <property type="evidence" value="ECO:0007669"/>
    <property type="project" value="UniProtKB-KW"/>
</dbReference>
<dbReference type="CDD" id="cd03255">
    <property type="entry name" value="ABC_MJ0796_LolCDE_FtsE"/>
    <property type="match status" value="1"/>
</dbReference>
<evidence type="ECO:0000313" key="6">
    <source>
        <dbReference type="EMBL" id="KKQ91010.1"/>
    </source>
</evidence>
<keyword evidence="6" id="KW-0132">Cell division</keyword>
<dbReference type="InterPro" id="IPR003439">
    <property type="entry name" value="ABC_transporter-like_ATP-bd"/>
</dbReference>
<dbReference type="InterPro" id="IPR017871">
    <property type="entry name" value="ABC_transporter-like_CS"/>
</dbReference>
<sequence>MQVAFQEVTKNFGVVTALKDITFHVDEGDFIFIVGPSGCGKSTLLKLIMGQLRPSSGQINIDGSDLSKTSKNTLDNIRRQIGVIFQDYQLLFDKTIEENIALALDIVNTPRQSILPTIEDVLQKVRLESRRHLFPSQLSGGELQRAALARALSVKPRIILADEPTGNLDPENSWNLVKLLKDINEINKTTIIMTTHNLDIIQSLSKRIIKLDHGSIVKDTKPTPETVITPKVKKKIKKIKVKTKNQ</sequence>
<dbReference type="GO" id="GO:0051301">
    <property type="term" value="P:cell division"/>
    <property type="evidence" value="ECO:0007669"/>
    <property type="project" value="UniProtKB-KW"/>
</dbReference>
<dbReference type="Proteomes" id="UP000033841">
    <property type="component" value="Unassembled WGS sequence"/>
</dbReference>
<dbReference type="PROSITE" id="PS50893">
    <property type="entry name" value="ABC_TRANSPORTER_2"/>
    <property type="match status" value="1"/>
</dbReference>
<dbReference type="InterPro" id="IPR027417">
    <property type="entry name" value="P-loop_NTPase"/>
</dbReference>
<dbReference type="InterPro" id="IPR003593">
    <property type="entry name" value="AAA+_ATPase"/>
</dbReference>
<dbReference type="PANTHER" id="PTHR24220">
    <property type="entry name" value="IMPORT ATP-BINDING PROTEIN"/>
    <property type="match status" value="1"/>
</dbReference>
<keyword evidence="2" id="KW-0813">Transport</keyword>
<dbReference type="GO" id="GO:0005886">
    <property type="term" value="C:plasma membrane"/>
    <property type="evidence" value="ECO:0007669"/>
    <property type="project" value="UniProtKB-ARBA"/>
</dbReference>
<keyword evidence="4 6" id="KW-0067">ATP-binding</keyword>
<comment type="similarity">
    <text evidence="1">Belongs to the ABC transporter superfamily.</text>
</comment>
<dbReference type="Pfam" id="PF00005">
    <property type="entry name" value="ABC_tran"/>
    <property type="match status" value="1"/>
</dbReference>
<dbReference type="PATRIC" id="fig|1618489.3.peg.436"/>
<accession>A0A0G0LSQ1</accession>
<evidence type="ECO:0000256" key="4">
    <source>
        <dbReference type="ARBA" id="ARBA00022840"/>
    </source>
</evidence>
<proteinExistence type="inferred from homology"/>
<dbReference type="Gene3D" id="3.40.50.300">
    <property type="entry name" value="P-loop containing nucleotide triphosphate hydrolases"/>
    <property type="match status" value="1"/>
</dbReference>
<evidence type="ECO:0000256" key="2">
    <source>
        <dbReference type="ARBA" id="ARBA00022448"/>
    </source>
</evidence>
<comment type="caution">
    <text evidence="6">The sequence shown here is derived from an EMBL/GenBank/DDBJ whole genome shotgun (WGS) entry which is preliminary data.</text>
</comment>
<evidence type="ECO:0000259" key="5">
    <source>
        <dbReference type="PROSITE" id="PS50893"/>
    </source>
</evidence>
<dbReference type="SUPFAM" id="SSF52540">
    <property type="entry name" value="P-loop containing nucleoside triphosphate hydrolases"/>
    <property type="match status" value="1"/>
</dbReference>
<dbReference type="GO" id="GO:0022857">
    <property type="term" value="F:transmembrane transporter activity"/>
    <property type="evidence" value="ECO:0007669"/>
    <property type="project" value="TreeGrafter"/>
</dbReference>
<dbReference type="SMART" id="SM00382">
    <property type="entry name" value="AAA"/>
    <property type="match status" value="1"/>
</dbReference>
<reference evidence="6 7" key="1">
    <citation type="journal article" date="2015" name="Nature">
        <title>rRNA introns, odd ribosomes, and small enigmatic genomes across a large radiation of phyla.</title>
        <authorList>
            <person name="Brown C.T."/>
            <person name="Hug L.A."/>
            <person name="Thomas B.C."/>
            <person name="Sharon I."/>
            <person name="Castelle C.J."/>
            <person name="Singh A."/>
            <person name="Wilkins M.J."/>
            <person name="Williams K.H."/>
            <person name="Banfield J.F."/>
        </authorList>
    </citation>
    <scope>NUCLEOTIDE SEQUENCE [LARGE SCALE GENOMIC DNA]</scope>
</reference>
<dbReference type="FunFam" id="3.40.50.300:FF:000056">
    <property type="entry name" value="Cell division ATP-binding protein FtsE"/>
    <property type="match status" value="1"/>
</dbReference>
<keyword evidence="6" id="KW-0131">Cell cycle</keyword>
<gene>
    <name evidence="6" type="ORF">UT14_C0026G0014</name>
</gene>
<dbReference type="PANTHER" id="PTHR24220:SF470">
    <property type="entry name" value="CELL DIVISION ATP-BINDING PROTEIN FTSE"/>
    <property type="match status" value="1"/>
</dbReference>
<protein>
    <submittedName>
        <fullName evidence="6">Cell division ATP-binding protein FtsE</fullName>
    </submittedName>
</protein>
<feature type="domain" description="ABC transporter" evidence="5">
    <location>
        <begin position="3"/>
        <end position="238"/>
    </location>
</feature>
<evidence type="ECO:0000313" key="7">
    <source>
        <dbReference type="Proteomes" id="UP000033841"/>
    </source>
</evidence>
<name>A0A0G0LSQ1_9BACT</name>
<evidence type="ECO:0000256" key="1">
    <source>
        <dbReference type="ARBA" id="ARBA00005417"/>
    </source>
</evidence>
<dbReference type="GO" id="GO:0016887">
    <property type="term" value="F:ATP hydrolysis activity"/>
    <property type="evidence" value="ECO:0007669"/>
    <property type="project" value="InterPro"/>
</dbReference>
<dbReference type="PROSITE" id="PS00211">
    <property type="entry name" value="ABC_TRANSPORTER_1"/>
    <property type="match status" value="1"/>
</dbReference>
<dbReference type="EMBL" id="LBVR01000026">
    <property type="protein sequence ID" value="KKQ91010.1"/>
    <property type="molecule type" value="Genomic_DNA"/>
</dbReference>
<organism evidence="6 7">
    <name type="scientific">Candidatus Shapirobacteria bacterium GW2011_GWE1_38_92</name>
    <dbReference type="NCBI Taxonomy" id="1618489"/>
    <lineage>
        <taxon>Bacteria</taxon>
        <taxon>Candidatus Shapironibacteriota</taxon>
    </lineage>
</organism>
<dbReference type="InterPro" id="IPR017911">
    <property type="entry name" value="MacB-like_ATP-bd"/>
</dbReference>
<evidence type="ECO:0000256" key="3">
    <source>
        <dbReference type="ARBA" id="ARBA00022741"/>
    </source>
</evidence>
<keyword evidence="3" id="KW-0547">Nucleotide-binding</keyword>
<dbReference type="InterPro" id="IPR015854">
    <property type="entry name" value="ABC_transpr_LolD-like"/>
</dbReference>